<dbReference type="InterPro" id="IPR051870">
    <property type="entry name" value="Elongin-A_domain"/>
</dbReference>
<proteinExistence type="predicted"/>
<dbReference type="Gene3D" id="6.10.250.3180">
    <property type="match status" value="1"/>
</dbReference>
<reference evidence="2" key="1">
    <citation type="submission" date="2022-03" db="EMBL/GenBank/DDBJ databases">
        <authorList>
            <person name="Martin C."/>
        </authorList>
    </citation>
    <scope>NUCLEOTIDE SEQUENCE</scope>
</reference>
<feature type="compositionally biased region" description="Basic and acidic residues" evidence="1">
    <location>
        <begin position="31"/>
        <end position="47"/>
    </location>
</feature>
<evidence type="ECO:0000313" key="2">
    <source>
        <dbReference type="EMBL" id="CAH1773033.1"/>
    </source>
</evidence>
<dbReference type="Proteomes" id="UP000749559">
    <property type="component" value="Unassembled WGS sequence"/>
</dbReference>
<protein>
    <submittedName>
        <fullName evidence="2">Uncharacterized protein</fullName>
    </submittedName>
</protein>
<feature type="compositionally biased region" description="Low complexity" evidence="1">
    <location>
        <begin position="20"/>
        <end position="29"/>
    </location>
</feature>
<dbReference type="OrthoDB" id="21513at2759"/>
<dbReference type="GO" id="GO:0070449">
    <property type="term" value="C:elongin complex"/>
    <property type="evidence" value="ECO:0007669"/>
    <property type="project" value="InterPro"/>
</dbReference>
<feature type="non-terminal residue" evidence="2">
    <location>
        <position position="1"/>
    </location>
</feature>
<feature type="region of interest" description="Disordered" evidence="1">
    <location>
        <begin position="1"/>
        <end position="109"/>
    </location>
</feature>
<sequence>SKHTSSSSSKHSSSKHSSSKHTSSSSSKHSSSKDSTSKHSSSKDSTSKHTSSSSSKHGSSKDHDKKRSNSSTHHKSSSKDKHSKSDSKHKDSYRESKKNHLLNMGSESDADFMDSDSNSALLLCGAKKRKADLTKLDVPPPPTKQVKLSSSDIFGTLPEISPNYKPLPYLPMGIPSKNNESIPVDIGKKSHSRTQVYSGRKQNLTEVPSLFDACMRVVMDNIDDIDGFPTYIPYDVIKPVLQKCNPSQLYNIEDCNPYLIEDTEQLWKLHAERDFRNKEPNKDDCESYREMYLKLHDERDARLKTLTSSISRTAQKSQKDVRKAKLAYVDTFVKPPREVLRNQKRYGTAGPVATDPLSRLSSHGGQKSKPGRSVGQHRNREMEQNLGASLRRNKEAKRVAPMMQKTLQLMKRLKR</sequence>
<feature type="region of interest" description="Disordered" evidence="1">
    <location>
        <begin position="340"/>
        <end position="379"/>
    </location>
</feature>
<dbReference type="AlphaFoldDB" id="A0A8J1Y0P3"/>
<accession>A0A8J1Y0P3</accession>
<feature type="compositionally biased region" description="Low complexity" evidence="1">
    <location>
        <begin position="48"/>
        <end position="57"/>
    </location>
</feature>
<feature type="compositionally biased region" description="Low complexity" evidence="1">
    <location>
        <begin position="1"/>
        <end position="11"/>
    </location>
</feature>
<dbReference type="EMBL" id="CAIIXF020000001">
    <property type="protein sequence ID" value="CAH1773033.1"/>
    <property type="molecule type" value="Genomic_DNA"/>
</dbReference>
<dbReference type="Pfam" id="PF06881">
    <property type="entry name" value="Elongin_A"/>
    <property type="match status" value="1"/>
</dbReference>
<evidence type="ECO:0000256" key="1">
    <source>
        <dbReference type="SAM" id="MobiDB-lite"/>
    </source>
</evidence>
<dbReference type="GO" id="GO:0006368">
    <property type="term" value="P:transcription elongation by RNA polymerase II"/>
    <property type="evidence" value="ECO:0007669"/>
    <property type="project" value="InterPro"/>
</dbReference>
<feature type="compositionally biased region" description="Basic and acidic residues" evidence="1">
    <location>
        <begin position="77"/>
        <end position="98"/>
    </location>
</feature>
<name>A0A8J1Y0P3_OWEFU</name>
<comment type="caution">
    <text evidence="2">The sequence shown here is derived from an EMBL/GenBank/DDBJ whole genome shotgun (WGS) entry which is preliminary data.</text>
</comment>
<organism evidence="2 3">
    <name type="scientific">Owenia fusiformis</name>
    <name type="common">Polychaete worm</name>
    <dbReference type="NCBI Taxonomy" id="6347"/>
    <lineage>
        <taxon>Eukaryota</taxon>
        <taxon>Metazoa</taxon>
        <taxon>Spiralia</taxon>
        <taxon>Lophotrochozoa</taxon>
        <taxon>Annelida</taxon>
        <taxon>Polychaeta</taxon>
        <taxon>Sedentaria</taxon>
        <taxon>Canalipalpata</taxon>
        <taxon>Sabellida</taxon>
        <taxon>Oweniida</taxon>
        <taxon>Oweniidae</taxon>
        <taxon>Owenia</taxon>
    </lineage>
</organism>
<gene>
    <name evidence="2" type="ORF">OFUS_LOCUS682</name>
</gene>
<dbReference type="InterPro" id="IPR010684">
    <property type="entry name" value="RNA_pol_II_trans_fac_SIII_A"/>
</dbReference>
<dbReference type="PANTHER" id="PTHR15141">
    <property type="entry name" value="TRANSCRIPTION ELONGATION FACTOR B POLYPEPTIDE 3"/>
    <property type="match status" value="1"/>
</dbReference>
<dbReference type="PANTHER" id="PTHR15141:SF76">
    <property type="entry name" value="TRANSCRIPTION ELONGATION FACTOR B POLYPEPTIDE 3"/>
    <property type="match status" value="1"/>
</dbReference>
<keyword evidence="3" id="KW-1185">Reference proteome</keyword>
<evidence type="ECO:0000313" key="3">
    <source>
        <dbReference type="Proteomes" id="UP000749559"/>
    </source>
</evidence>